<feature type="compositionally biased region" description="Basic and acidic residues" evidence="2">
    <location>
        <begin position="1048"/>
        <end position="1060"/>
    </location>
</feature>
<name>A0AAW2HYI8_9NEOP</name>
<evidence type="ECO:0000256" key="1">
    <source>
        <dbReference type="PROSITE-ProRule" id="PRU00042"/>
    </source>
</evidence>
<protein>
    <recommendedName>
        <fullName evidence="3">C2H2-type domain-containing protein</fullName>
    </recommendedName>
</protein>
<feature type="region of interest" description="Disordered" evidence="2">
    <location>
        <begin position="643"/>
        <end position="699"/>
    </location>
</feature>
<dbReference type="PANTHER" id="PTHR22979">
    <property type="entry name" value="ZINC FINGER PROTEIN-RELATED"/>
    <property type="match status" value="1"/>
</dbReference>
<dbReference type="EMBL" id="JARGDH010000002">
    <property type="protein sequence ID" value="KAL0275135.1"/>
    <property type="molecule type" value="Genomic_DNA"/>
</dbReference>
<dbReference type="Gene3D" id="3.30.160.60">
    <property type="entry name" value="Classic Zinc Finger"/>
    <property type="match status" value="1"/>
</dbReference>
<feature type="region of interest" description="Disordered" evidence="2">
    <location>
        <begin position="1263"/>
        <end position="1294"/>
    </location>
</feature>
<organism evidence="4">
    <name type="scientific">Menopon gallinae</name>
    <name type="common">poultry shaft louse</name>
    <dbReference type="NCBI Taxonomy" id="328185"/>
    <lineage>
        <taxon>Eukaryota</taxon>
        <taxon>Metazoa</taxon>
        <taxon>Ecdysozoa</taxon>
        <taxon>Arthropoda</taxon>
        <taxon>Hexapoda</taxon>
        <taxon>Insecta</taxon>
        <taxon>Pterygota</taxon>
        <taxon>Neoptera</taxon>
        <taxon>Paraneoptera</taxon>
        <taxon>Psocodea</taxon>
        <taxon>Troctomorpha</taxon>
        <taxon>Phthiraptera</taxon>
        <taxon>Amblycera</taxon>
        <taxon>Menoponidae</taxon>
        <taxon>Menopon</taxon>
    </lineage>
</organism>
<feature type="region of interest" description="Disordered" evidence="2">
    <location>
        <begin position="888"/>
        <end position="1079"/>
    </location>
</feature>
<feature type="compositionally biased region" description="Basic and acidic residues" evidence="2">
    <location>
        <begin position="490"/>
        <end position="524"/>
    </location>
</feature>
<feature type="compositionally biased region" description="Basic and acidic residues" evidence="2">
    <location>
        <begin position="909"/>
        <end position="954"/>
    </location>
</feature>
<accession>A0AAW2HYI8</accession>
<feature type="compositionally biased region" description="Basic and acidic residues" evidence="2">
    <location>
        <begin position="981"/>
        <end position="996"/>
    </location>
</feature>
<dbReference type="InterPro" id="IPR013087">
    <property type="entry name" value="Znf_C2H2_type"/>
</dbReference>
<evidence type="ECO:0000256" key="2">
    <source>
        <dbReference type="SAM" id="MobiDB-lite"/>
    </source>
</evidence>
<proteinExistence type="predicted"/>
<feature type="compositionally biased region" description="Basic and acidic residues" evidence="2">
    <location>
        <begin position="643"/>
        <end position="656"/>
    </location>
</feature>
<feature type="domain" description="C2H2-type" evidence="3">
    <location>
        <begin position="792"/>
        <end position="819"/>
    </location>
</feature>
<feature type="compositionally biased region" description="Low complexity" evidence="2">
    <location>
        <begin position="888"/>
        <end position="902"/>
    </location>
</feature>
<keyword evidence="1" id="KW-0479">Metal-binding</keyword>
<feature type="compositionally biased region" description="Basic and acidic residues" evidence="2">
    <location>
        <begin position="1269"/>
        <end position="1294"/>
    </location>
</feature>
<reference evidence="4" key="1">
    <citation type="journal article" date="2024" name="Gigascience">
        <title>Chromosome-level genome of the poultry shaft louse Menopon gallinae provides insight into the host-switching and adaptive evolution of parasitic lice.</title>
        <authorList>
            <person name="Xu Y."/>
            <person name="Ma L."/>
            <person name="Liu S."/>
            <person name="Liang Y."/>
            <person name="Liu Q."/>
            <person name="He Z."/>
            <person name="Tian L."/>
            <person name="Duan Y."/>
            <person name="Cai W."/>
            <person name="Li H."/>
            <person name="Song F."/>
        </authorList>
    </citation>
    <scope>NUCLEOTIDE SEQUENCE</scope>
    <source>
        <strain evidence="4">Cailab_2023a</strain>
    </source>
</reference>
<keyword evidence="1" id="KW-0862">Zinc</keyword>
<dbReference type="InterPro" id="IPR052274">
    <property type="entry name" value="Krueppel_C2H2_Zn-finger"/>
</dbReference>
<evidence type="ECO:0000259" key="3">
    <source>
        <dbReference type="PROSITE" id="PS50157"/>
    </source>
</evidence>
<feature type="region of interest" description="Disordered" evidence="2">
    <location>
        <begin position="475"/>
        <end position="524"/>
    </location>
</feature>
<evidence type="ECO:0000313" key="4">
    <source>
        <dbReference type="EMBL" id="KAL0275135.1"/>
    </source>
</evidence>
<sequence length="1328" mass="150399">MDQSTVELRSNEYMKEREKNVGDDKDMNYPDSDDSPIKSNTWGSSVNNQIGKRKLHKSYIVTWSTQISQNGFAKCLIETCNFISLDIQIIQEHYRICDGVQNLETNVCSFCKYRLSSEGELIIHKSKCKGRVQGGFTGTDNTDENLRGKRCDVQSQISECSESWIKSSAMDKTNASFNEIVYCEQCNQGFLTEEEFSHHSQSCKQLPKTVVPRKRDRSMCTSVILKNRINKEFDENCIIQPGRDIPKGQYVRRRGYTKQHKSIWEAAIEKCKYVKCIFQNCHFLGLSVEDMISHFGYCNGDGSFARYVCPYCEGRVTSEKYLEIHIRRSHNDVINSHFLDMETESPREMLNCASTYVDDNEVRDKEVKMESAGCDYGRRAVPQDILYSENDNTGNEELSERAFQPDCESSYVLSDANCIQDGAAILPDDQSGELNTSQKVQYLKSNCCYKDDHIYFKRKGRVAAADQETDPSLLVMKNSNLRHYSGPRNATDRPAEKDQETHVQEGEGENKEVPENKRLEGEDSEKYVRQMIKFSFPSAEENVKRKVHQYYTTSWAESIKKNGFARCLVATCNFISLDIFHIQNHFKTCNGVPANGPNLCTFCGSRLPSATELSVHSSKCKAYSEDNFSSEIPCLYEDSLDERQNDGVEDTSKGNTDENGTGGNTKTQESSSEAVMDKEVGPDKCQNSEPSPEISSKKEKVTSLRISDIIKLKDNGNADSNRIIQPGPDLPEGQYLRRRAYTKRHKAIWESALEKHKYVKCIFQNCHFLAMSLEDMIYHFGYCIGDGSFAKFECPHCKGRVTSQSVLDVHIRVSHSEKPAEESVNHVEENEDCNVDEEYPSLAELKKIVTRKEIKTYARNSARSRTTRSAGSDMVVKVEPFGLAENISNENSVDVNNSVSESPKSGSGDNHKGPEGSDRTNVNEEPSDIERSKSGVEEMEICEGKNPGKNENSGRRGRPRSSENTNKRTQESVSRSGRKSKPGDVREDAEHNKESVNDSAILEASPEKEEEPSVKRMKTEESEVKTQPRRRGRPPKKTDDSEVPEVVTKPKEKPVPEPKGKRGRKRTVPDDEEEPVKSAAEEVTCAKCSLKVKKHQFKEHNMKKHVGLSWIDGENPIDPNDEETVSRNVKQAFKFVKSGTCERCGVVKKSALGFISHVQNCGKSEEEKEALKVTCPYCPSRILKYSLPMHLKLSHSEPAQEVEKPKDDAGDESQTELPSKRRSAIRAVNKFHEVLKQCNDDEDLKSKDHYVLFRERGIEIPETSSQSERIVEQNDEGEQKDPVPPRELPRGKLKLPRCEETSLPMLGIAGEVVRVPALRLLHHHRGRY</sequence>
<feature type="region of interest" description="Disordered" evidence="2">
    <location>
        <begin position="1196"/>
        <end position="1223"/>
    </location>
</feature>
<feature type="compositionally biased region" description="Basic and acidic residues" evidence="2">
    <location>
        <begin position="9"/>
        <end position="28"/>
    </location>
</feature>
<dbReference type="GO" id="GO:0008270">
    <property type="term" value="F:zinc ion binding"/>
    <property type="evidence" value="ECO:0007669"/>
    <property type="project" value="UniProtKB-KW"/>
</dbReference>
<gene>
    <name evidence="4" type="ORF">PYX00_003092</name>
</gene>
<dbReference type="PANTHER" id="PTHR22979:SF3">
    <property type="entry name" value="ZINC FINGER PROTEIN 512B"/>
    <property type="match status" value="1"/>
</dbReference>
<dbReference type="SMART" id="SM00355">
    <property type="entry name" value="ZnF_C2H2"/>
    <property type="match status" value="6"/>
</dbReference>
<comment type="caution">
    <text evidence="4">The sequence shown here is derived from an EMBL/GenBank/DDBJ whole genome shotgun (WGS) entry which is preliminary data.</text>
</comment>
<dbReference type="PROSITE" id="PS00028">
    <property type="entry name" value="ZINC_FINGER_C2H2_1"/>
    <property type="match status" value="2"/>
</dbReference>
<feature type="compositionally biased region" description="Basic and acidic residues" evidence="2">
    <location>
        <begin position="1005"/>
        <end position="1026"/>
    </location>
</feature>
<feature type="region of interest" description="Disordered" evidence="2">
    <location>
        <begin position="1"/>
        <end position="43"/>
    </location>
</feature>
<dbReference type="PROSITE" id="PS50157">
    <property type="entry name" value="ZINC_FINGER_C2H2_2"/>
    <property type="match status" value="1"/>
</dbReference>
<keyword evidence="1" id="KW-0863">Zinc-finger</keyword>